<dbReference type="InterPro" id="IPR032707">
    <property type="entry name" value="MYCBPAP"/>
</dbReference>
<evidence type="ECO:0000313" key="2">
    <source>
        <dbReference type="Proteomes" id="UP000494163"/>
    </source>
</evidence>
<dbReference type="AlphaFoldDB" id="A0A0M3QUT8"/>
<gene>
    <name evidence="1" type="ORF">Dbus_chr2Rg818</name>
</gene>
<dbReference type="PANTHER" id="PTHR48421">
    <property type="entry name" value="MYCBP-ASSOCIATED PROTEIN"/>
    <property type="match status" value="1"/>
</dbReference>
<dbReference type="STRING" id="30019.A0A0M3QUT8"/>
<dbReference type="OrthoDB" id="7883113at2759"/>
<organism evidence="1 2">
    <name type="scientific">Drosophila busckii</name>
    <name type="common">Fruit fly</name>
    <dbReference type="NCBI Taxonomy" id="30019"/>
    <lineage>
        <taxon>Eukaryota</taxon>
        <taxon>Metazoa</taxon>
        <taxon>Ecdysozoa</taxon>
        <taxon>Arthropoda</taxon>
        <taxon>Hexapoda</taxon>
        <taxon>Insecta</taxon>
        <taxon>Pterygota</taxon>
        <taxon>Neoptera</taxon>
        <taxon>Endopterygota</taxon>
        <taxon>Diptera</taxon>
        <taxon>Brachycera</taxon>
        <taxon>Muscomorpha</taxon>
        <taxon>Ephydroidea</taxon>
        <taxon>Drosophilidae</taxon>
        <taxon>Drosophila</taxon>
    </lineage>
</organism>
<dbReference type="PANTHER" id="PTHR48421:SF1">
    <property type="entry name" value="MYCBP-ASSOCIATED PROTEIN"/>
    <property type="match status" value="1"/>
</dbReference>
<proteinExistence type="predicted"/>
<dbReference type="EMBL" id="CP012524">
    <property type="protein sequence ID" value="ALC41239.1"/>
    <property type="molecule type" value="Genomic_DNA"/>
</dbReference>
<dbReference type="OMA" id="VIRFTWM"/>
<name>A0A0M3QUT8_DROBS</name>
<evidence type="ECO:0000313" key="1">
    <source>
        <dbReference type="EMBL" id="ALC41239.1"/>
    </source>
</evidence>
<protein>
    <submittedName>
        <fullName evidence="1">CG30385</fullName>
    </submittedName>
</protein>
<sequence length="520" mass="61181">PKESAQNYLRSEDSLKQMHLDNSQKLVYEIVDDIFEQRKGQYEQSDSLETSNQRSTSSKSIVDKRLHYWKNMIRQRRALQGKLMRSTGKMPEDMLFNRDNREQQTLNSILAKATQNREPHILELGARSPCVEPVQMCVPESKLHEFVGYRSNPHSIMSMQPSEIINPSERSKPLISAPSQLALVINNTTYKRQRPEFSPILERKFVCNPYERILRTVMRLENLGRDTIRFNWMRAEFFAYNQTLFDALDDEFIFDTEPFMLRPGEAHEVSVLFRPRKVCIVKQRWLLTTQPRIFFRYPCALTLNMHGQCTPPAEYSQHLKRSLRTCYRRCPLNLNLIYPELFALQPVCYCPSSRDLDEHEAFNERNLGYSCQRNSDMQQLKQFFERVKQPHLRWDYSISMLRELVCHKSSRQQRIALLAELHQLLATLSGKSLPLSLCDAPAKVSQRQRSCFVFVRGILANSFELWLERLWQLETKLLKEQPGIVRRSKSLRDSMYMYTYDYLCNIMEDIVSAIESSEAS</sequence>
<accession>A0A0M3QUT8</accession>
<reference evidence="1 2" key="1">
    <citation type="submission" date="2015-08" db="EMBL/GenBank/DDBJ databases">
        <title>Ancestral chromatin configuration constrains chromatin evolution on differentiating sex chromosomes in Drosophila.</title>
        <authorList>
            <person name="Zhou Q."/>
            <person name="Bachtrog D."/>
        </authorList>
    </citation>
    <scope>NUCLEOTIDE SEQUENCE [LARGE SCALE GENOMIC DNA]</scope>
    <source>
        <tissue evidence="1">Whole larvae</tissue>
    </source>
</reference>
<dbReference type="Pfam" id="PF14646">
    <property type="entry name" value="MYCBPAP"/>
    <property type="match status" value="2"/>
</dbReference>
<keyword evidence="2" id="KW-1185">Reference proteome</keyword>
<dbReference type="Proteomes" id="UP000494163">
    <property type="component" value="Chromosome 2R"/>
</dbReference>
<feature type="non-terminal residue" evidence="1">
    <location>
        <position position="1"/>
    </location>
</feature>